<keyword evidence="2" id="KW-1185">Reference proteome</keyword>
<dbReference type="Proteomes" id="UP000308600">
    <property type="component" value="Unassembled WGS sequence"/>
</dbReference>
<evidence type="ECO:0000313" key="2">
    <source>
        <dbReference type="Proteomes" id="UP000308600"/>
    </source>
</evidence>
<sequence length="315" mass="36592">MSPVFPPELEYEIFLLAFQNERDNPVNLLLVAKRVQDWLIPQIYHTVVFRDRRRYPRNVTTSLMRRHGHHTRHLLLSFLTNPTKVISYCPNVENLAVWTGSWSHNFGLESENTLTSLKLKRLSVHLGELEHLDMNAPIESDDHEEITEIVQKQGKANILQFFSHITHLDICTRIHRQREIWVLRHFTSLTHICVFDSLPPPVLRWVFDICSELKVVVWLIDNLIVELQDKLVAVISDEKLRGTLELFGGLAHDEIDRVVFVRCNGYGEDWENGARGREDVWVLAERAVEEAKENRKGISGLVTRFSELQIVEPAV</sequence>
<dbReference type="EMBL" id="ML208598">
    <property type="protein sequence ID" value="TFK62208.1"/>
    <property type="molecule type" value="Genomic_DNA"/>
</dbReference>
<protein>
    <submittedName>
        <fullName evidence="1">Uncharacterized protein</fullName>
    </submittedName>
</protein>
<reference evidence="1 2" key="1">
    <citation type="journal article" date="2019" name="Nat. Ecol. Evol.">
        <title>Megaphylogeny resolves global patterns of mushroom evolution.</title>
        <authorList>
            <person name="Varga T."/>
            <person name="Krizsan K."/>
            <person name="Foldi C."/>
            <person name="Dima B."/>
            <person name="Sanchez-Garcia M."/>
            <person name="Sanchez-Ramirez S."/>
            <person name="Szollosi G.J."/>
            <person name="Szarkandi J.G."/>
            <person name="Papp V."/>
            <person name="Albert L."/>
            <person name="Andreopoulos W."/>
            <person name="Angelini C."/>
            <person name="Antonin V."/>
            <person name="Barry K.W."/>
            <person name="Bougher N.L."/>
            <person name="Buchanan P."/>
            <person name="Buyck B."/>
            <person name="Bense V."/>
            <person name="Catcheside P."/>
            <person name="Chovatia M."/>
            <person name="Cooper J."/>
            <person name="Damon W."/>
            <person name="Desjardin D."/>
            <person name="Finy P."/>
            <person name="Geml J."/>
            <person name="Haridas S."/>
            <person name="Hughes K."/>
            <person name="Justo A."/>
            <person name="Karasinski D."/>
            <person name="Kautmanova I."/>
            <person name="Kiss B."/>
            <person name="Kocsube S."/>
            <person name="Kotiranta H."/>
            <person name="LaButti K.M."/>
            <person name="Lechner B.E."/>
            <person name="Liimatainen K."/>
            <person name="Lipzen A."/>
            <person name="Lukacs Z."/>
            <person name="Mihaltcheva S."/>
            <person name="Morgado L.N."/>
            <person name="Niskanen T."/>
            <person name="Noordeloos M.E."/>
            <person name="Ohm R.A."/>
            <person name="Ortiz-Santana B."/>
            <person name="Ovrebo C."/>
            <person name="Racz N."/>
            <person name="Riley R."/>
            <person name="Savchenko A."/>
            <person name="Shiryaev A."/>
            <person name="Soop K."/>
            <person name="Spirin V."/>
            <person name="Szebenyi C."/>
            <person name="Tomsovsky M."/>
            <person name="Tulloss R.E."/>
            <person name="Uehling J."/>
            <person name="Grigoriev I.V."/>
            <person name="Vagvolgyi C."/>
            <person name="Papp T."/>
            <person name="Martin F.M."/>
            <person name="Miettinen O."/>
            <person name="Hibbett D.S."/>
            <person name="Nagy L.G."/>
        </authorList>
    </citation>
    <scope>NUCLEOTIDE SEQUENCE [LARGE SCALE GENOMIC DNA]</scope>
    <source>
        <strain evidence="1 2">NL-1719</strain>
    </source>
</reference>
<accession>A0ACD3A8M4</accession>
<proteinExistence type="predicted"/>
<evidence type="ECO:0000313" key="1">
    <source>
        <dbReference type="EMBL" id="TFK62208.1"/>
    </source>
</evidence>
<gene>
    <name evidence="1" type="ORF">BDN72DRAFT_964709</name>
</gene>
<organism evidence="1 2">
    <name type="scientific">Pluteus cervinus</name>
    <dbReference type="NCBI Taxonomy" id="181527"/>
    <lineage>
        <taxon>Eukaryota</taxon>
        <taxon>Fungi</taxon>
        <taxon>Dikarya</taxon>
        <taxon>Basidiomycota</taxon>
        <taxon>Agaricomycotina</taxon>
        <taxon>Agaricomycetes</taxon>
        <taxon>Agaricomycetidae</taxon>
        <taxon>Agaricales</taxon>
        <taxon>Pluteineae</taxon>
        <taxon>Pluteaceae</taxon>
        <taxon>Pluteus</taxon>
    </lineage>
</organism>
<name>A0ACD3A8M4_9AGAR</name>